<comment type="caution">
    <text evidence="1">The sequence shown here is derived from an EMBL/GenBank/DDBJ whole genome shotgun (WGS) entry which is preliminary data.</text>
</comment>
<accession>A0ABV5WB46</accession>
<proteinExistence type="predicted"/>
<reference evidence="1 2" key="1">
    <citation type="submission" date="2024-09" db="EMBL/GenBank/DDBJ databases">
        <authorList>
            <person name="Sun Q."/>
            <person name="Mori K."/>
        </authorList>
    </citation>
    <scope>NUCLEOTIDE SEQUENCE [LARGE SCALE GENOMIC DNA]</scope>
    <source>
        <strain evidence="1 2">JCM 11201</strain>
    </source>
</reference>
<dbReference type="InterPro" id="IPR025022">
    <property type="entry name" value="DUF3911"/>
</dbReference>
<name>A0ABV5WB46_9BACI</name>
<evidence type="ECO:0000313" key="2">
    <source>
        <dbReference type="Proteomes" id="UP001589609"/>
    </source>
</evidence>
<evidence type="ECO:0000313" key="1">
    <source>
        <dbReference type="EMBL" id="MFB9757815.1"/>
    </source>
</evidence>
<dbReference type="EMBL" id="JBHMAF010000017">
    <property type="protein sequence ID" value="MFB9757815.1"/>
    <property type="molecule type" value="Genomic_DNA"/>
</dbReference>
<dbReference type="Pfam" id="PF13050">
    <property type="entry name" value="DUF3911"/>
    <property type="match status" value="1"/>
</dbReference>
<gene>
    <name evidence="1" type="ORF">ACFFMS_04555</name>
</gene>
<organism evidence="1 2">
    <name type="scientific">Ectobacillus funiculus</name>
    <dbReference type="NCBI Taxonomy" id="137993"/>
    <lineage>
        <taxon>Bacteria</taxon>
        <taxon>Bacillati</taxon>
        <taxon>Bacillota</taxon>
        <taxon>Bacilli</taxon>
        <taxon>Bacillales</taxon>
        <taxon>Bacillaceae</taxon>
        <taxon>Ectobacillus</taxon>
    </lineage>
</organism>
<dbReference type="Proteomes" id="UP001589609">
    <property type="component" value="Unassembled WGS sequence"/>
</dbReference>
<sequence length="81" mass="9349">MTILQIKGTKQEIQKILDLFNFIEKTNLFPLEHCVELRLQRDNGTHKADILVVSSNIEFNDHEANEADSFVIKMLTGVYND</sequence>
<protein>
    <submittedName>
        <fullName evidence="1">DUF3911 family protein</fullName>
    </submittedName>
</protein>
<dbReference type="RefSeq" id="WP_379948068.1">
    <property type="nucleotide sequence ID" value="NZ_JBHMAF010000017.1"/>
</dbReference>
<keyword evidence="2" id="KW-1185">Reference proteome</keyword>